<dbReference type="Gene3D" id="1.25.10.10">
    <property type="entry name" value="Leucine-rich Repeat Variant"/>
    <property type="match status" value="1"/>
</dbReference>
<gene>
    <name evidence="8" type="ORF">ETAA1_26480</name>
</gene>
<dbReference type="GO" id="GO:0020037">
    <property type="term" value="F:heme binding"/>
    <property type="evidence" value="ECO:0007669"/>
    <property type="project" value="InterPro"/>
</dbReference>
<dbReference type="PANTHER" id="PTHR33546:SF1">
    <property type="entry name" value="LARGE, MULTIFUNCTIONAL SECRETED PROTEIN"/>
    <property type="match status" value="1"/>
</dbReference>
<dbReference type="InterPro" id="IPR016024">
    <property type="entry name" value="ARM-type_fold"/>
</dbReference>
<dbReference type="Gene3D" id="3.40.50.1110">
    <property type="entry name" value="SGNH hydrolase"/>
    <property type="match status" value="1"/>
</dbReference>
<dbReference type="GO" id="GO:0046872">
    <property type="term" value="F:metal ion binding"/>
    <property type="evidence" value="ECO:0007669"/>
    <property type="project" value="UniProtKB-KW"/>
</dbReference>
<evidence type="ECO:0000313" key="8">
    <source>
        <dbReference type="EMBL" id="QDU20691.1"/>
    </source>
</evidence>
<dbReference type="AlphaFoldDB" id="A0A517XT71"/>
<dbReference type="CDD" id="cd01834">
    <property type="entry name" value="SGNH_hydrolase_like_2"/>
    <property type="match status" value="1"/>
</dbReference>
<dbReference type="NCBIfam" id="TIGR02603">
    <property type="entry name" value="CxxCH_TIGR02603"/>
    <property type="match status" value="1"/>
</dbReference>
<reference evidence="8 9" key="1">
    <citation type="submission" date="2019-02" db="EMBL/GenBank/DDBJ databases">
        <title>Deep-cultivation of Planctomycetes and their phenomic and genomic characterization uncovers novel biology.</title>
        <authorList>
            <person name="Wiegand S."/>
            <person name="Jogler M."/>
            <person name="Boedeker C."/>
            <person name="Pinto D."/>
            <person name="Vollmers J."/>
            <person name="Rivas-Marin E."/>
            <person name="Kohn T."/>
            <person name="Peeters S.H."/>
            <person name="Heuer A."/>
            <person name="Rast P."/>
            <person name="Oberbeckmann S."/>
            <person name="Bunk B."/>
            <person name="Jeske O."/>
            <person name="Meyerdierks A."/>
            <person name="Storesund J.E."/>
            <person name="Kallscheuer N."/>
            <person name="Luecker S."/>
            <person name="Lage O.M."/>
            <person name="Pohl T."/>
            <person name="Merkel B.J."/>
            <person name="Hornburger P."/>
            <person name="Mueller R.-W."/>
            <person name="Bruemmer F."/>
            <person name="Labrenz M."/>
            <person name="Spormann A.M."/>
            <person name="Op den Camp H."/>
            <person name="Overmann J."/>
            <person name="Amann R."/>
            <person name="Jetten M.S.M."/>
            <person name="Mascher T."/>
            <person name="Medema M.H."/>
            <person name="Devos D.P."/>
            <person name="Kaster A.-K."/>
            <person name="Ovreas L."/>
            <person name="Rohde M."/>
            <person name="Galperin M.Y."/>
            <person name="Jogler C."/>
        </authorList>
    </citation>
    <scope>NUCLEOTIDE SEQUENCE [LARGE SCALE GENOMIC DNA]</scope>
    <source>
        <strain evidence="8 9">ETA_A1</strain>
    </source>
</reference>
<evidence type="ECO:0000256" key="1">
    <source>
        <dbReference type="ARBA" id="ARBA00022617"/>
    </source>
</evidence>
<accession>A0A517XT71</accession>
<evidence type="ECO:0000256" key="2">
    <source>
        <dbReference type="ARBA" id="ARBA00022723"/>
    </source>
</evidence>
<dbReference type="SUPFAM" id="SSF46626">
    <property type="entry name" value="Cytochrome c"/>
    <property type="match status" value="1"/>
</dbReference>
<dbReference type="InterPro" id="IPR009056">
    <property type="entry name" value="Cyt_c-like_dom"/>
</dbReference>
<feature type="signal peptide" evidence="6">
    <location>
        <begin position="1"/>
        <end position="23"/>
    </location>
</feature>
<feature type="compositionally biased region" description="Basic and acidic residues" evidence="5">
    <location>
        <begin position="29"/>
        <end position="47"/>
    </location>
</feature>
<dbReference type="SUPFAM" id="SSF48371">
    <property type="entry name" value="ARM repeat"/>
    <property type="match status" value="1"/>
</dbReference>
<dbReference type="GO" id="GO:0016788">
    <property type="term" value="F:hydrolase activity, acting on ester bonds"/>
    <property type="evidence" value="ECO:0007669"/>
    <property type="project" value="UniProtKB-ARBA"/>
</dbReference>
<dbReference type="InterPro" id="IPR055557">
    <property type="entry name" value="DUF7133"/>
</dbReference>
<dbReference type="PROSITE" id="PS51007">
    <property type="entry name" value="CYTC"/>
    <property type="match status" value="1"/>
</dbReference>
<dbReference type="InterPro" id="IPR013428">
    <property type="entry name" value="Membrane-bound_put_N"/>
</dbReference>
<dbReference type="Pfam" id="PF23500">
    <property type="entry name" value="DUF7133"/>
    <property type="match status" value="2"/>
</dbReference>
<dbReference type="NCBIfam" id="TIGR02604">
    <property type="entry name" value="Piru_Ver_Nterm"/>
    <property type="match status" value="1"/>
</dbReference>
<dbReference type="Pfam" id="PF00034">
    <property type="entry name" value="Cytochrom_C"/>
    <property type="match status" value="1"/>
</dbReference>
<dbReference type="RefSeq" id="WP_145238668.1">
    <property type="nucleotide sequence ID" value="NZ_CP036273.1"/>
</dbReference>
<keyword evidence="9" id="KW-1185">Reference proteome</keyword>
<dbReference type="SUPFAM" id="SSF52266">
    <property type="entry name" value="SGNH hydrolase"/>
    <property type="match status" value="1"/>
</dbReference>
<dbReference type="Proteomes" id="UP000319576">
    <property type="component" value="Chromosome"/>
</dbReference>
<dbReference type="EMBL" id="CP036273">
    <property type="protein sequence ID" value="QDU20691.1"/>
    <property type="molecule type" value="Genomic_DNA"/>
</dbReference>
<dbReference type="InterPro" id="IPR013427">
    <property type="entry name" value="Haem-bd_dom_put"/>
</dbReference>
<evidence type="ECO:0000256" key="5">
    <source>
        <dbReference type="SAM" id="MobiDB-lite"/>
    </source>
</evidence>
<keyword evidence="6" id="KW-0732">Signal</keyword>
<dbReference type="Pfam" id="PF13646">
    <property type="entry name" value="HEAT_2"/>
    <property type="match status" value="1"/>
</dbReference>
<protein>
    <submittedName>
        <fullName evidence="8">Cytochrome c</fullName>
    </submittedName>
</protein>
<dbReference type="InterPro" id="IPR036514">
    <property type="entry name" value="SGNH_hydro_sf"/>
</dbReference>
<keyword evidence="2 4" id="KW-0479">Metal-binding</keyword>
<dbReference type="InterPro" id="IPR011989">
    <property type="entry name" value="ARM-like"/>
</dbReference>
<evidence type="ECO:0000256" key="3">
    <source>
        <dbReference type="ARBA" id="ARBA00023004"/>
    </source>
</evidence>
<evidence type="ECO:0000313" key="9">
    <source>
        <dbReference type="Proteomes" id="UP000319576"/>
    </source>
</evidence>
<feature type="chain" id="PRO_5022175391" evidence="6">
    <location>
        <begin position="24"/>
        <end position="1115"/>
    </location>
</feature>
<feature type="domain" description="Cytochrome c" evidence="7">
    <location>
        <begin position="979"/>
        <end position="1113"/>
    </location>
</feature>
<dbReference type="InterPro" id="IPR036909">
    <property type="entry name" value="Cyt_c-like_dom_sf"/>
</dbReference>
<dbReference type="PANTHER" id="PTHR33546">
    <property type="entry name" value="LARGE, MULTIFUNCTIONAL SECRETED PROTEIN-RELATED"/>
    <property type="match status" value="1"/>
</dbReference>
<feature type="region of interest" description="Disordered" evidence="5">
    <location>
        <begin position="28"/>
        <end position="51"/>
    </location>
</feature>
<feature type="region of interest" description="Disordered" evidence="5">
    <location>
        <begin position="357"/>
        <end position="377"/>
    </location>
</feature>
<dbReference type="GO" id="GO:0009055">
    <property type="term" value="F:electron transfer activity"/>
    <property type="evidence" value="ECO:0007669"/>
    <property type="project" value="InterPro"/>
</dbReference>
<dbReference type="OrthoDB" id="228131at2"/>
<keyword evidence="1 4" id="KW-0349">Heme</keyword>
<evidence type="ECO:0000256" key="4">
    <source>
        <dbReference type="PROSITE-ProRule" id="PRU00433"/>
    </source>
</evidence>
<dbReference type="SUPFAM" id="SSF63829">
    <property type="entry name" value="Calcium-dependent phosphotriesterase"/>
    <property type="match status" value="1"/>
</dbReference>
<evidence type="ECO:0000259" key="7">
    <source>
        <dbReference type="PROSITE" id="PS51007"/>
    </source>
</evidence>
<dbReference type="KEGG" id="uli:ETAA1_26480"/>
<evidence type="ECO:0000256" key="6">
    <source>
        <dbReference type="SAM" id="SignalP"/>
    </source>
</evidence>
<keyword evidence="3 4" id="KW-0408">Iron</keyword>
<name>A0A517XT71_9BACT</name>
<organism evidence="8 9">
    <name type="scientific">Urbifossiella limnaea</name>
    <dbReference type="NCBI Taxonomy" id="2528023"/>
    <lineage>
        <taxon>Bacteria</taxon>
        <taxon>Pseudomonadati</taxon>
        <taxon>Planctomycetota</taxon>
        <taxon>Planctomycetia</taxon>
        <taxon>Gemmatales</taxon>
        <taxon>Gemmataceae</taxon>
        <taxon>Urbifossiella</taxon>
    </lineage>
</organism>
<dbReference type="Gene3D" id="1.10.760.10">
    <property type="entry name" value="Cytochrome c-like domain"/>
    <property type="match status" value="1"/>
</dbReference>
<sequence precursor="true">MPLPKLARAAALFAAAVAFSAYAPSGADAQKKKAEPKQTADRPKRPELPPSALPLALLQGERIALVGNSTAERMNLFGNFEAMLHKRFADKQLVVRNFGRPADEVAIQQRSGDYTKIDDPLYAFGPDTFLCFFGFNESFAGKDGVAKFEQDYERFLDDYSRKYQRDSSGSKPRFVLVSPVAFEAPDPALGITPTLPVDQRFLPSGKAENDNLKLYAAAVKAVADRRKLAFVDAFADTLAMFQAQPGLQFTINGCHLNEDGDLFLAALLYGKLFGGPPPAIDARLRAAVVDKSFVHQQDYRMLNGWYVYGGRRTYDTETFPKEYAKLRAMAAVRDRYVWDIAAGKAVSAGVDDSKTGELFTPPTRFGQPGQKYSENPGELKYQTPEEFVRTAAVAPGMRIIPFADETKFPELAKPVQLGFDSKGRLWVSCMPNYPLWKPGDPKPNDKLVILEDTDKDGKADKSTVFYDQLHCPTGFEFWNGGVLVMDQPRILWLKDTDGDGKADLVVHLFDGWASDDTHHRGGWEWGPGGYLHLLEGIAMSTTLETPFGPHRSQGAGGTYVIDPRNQKVRQFSLPGMYNMWCYVFDEWGQGIVGDGTTANQTWDTPLSGAQFSGRKGINFILPNGERPNLGSEWLVSRALPDEVQKQFTYACVINLNGLPRYTMRDDGAGFMGTRVKGADGKNSDLVKSPDKHFRPADPHIGPDGALWFGDWANALIGHMQYSQRDPSRDHTRGRVYRLIGVDKQPLTPVTQFGKTVPELLNQFTEYEWRTRYNARRELRDRPTAEVLAGTSQWVAKLDPNGKDFERLRTEALWVQQGHHAVQPELLKAVLGSKAHEARAAAVRVAADDRGYIADALPILKAAATDPHPRVRTEALRGLSFFNSTESTDAMLAAARMPLDYWTKYTLEASLGATEATWRPTFLAGKVKDNKAAEELMVGILASSKAGGAAAPHLRILLSAEPQPAEVKNRAMTALAGLKGNATNGRAVFTRGCIACHKVGNGDGQDYGPNLAGVAAKMPRTKIIESIIDPNAEVDAKYVSTRIVTLDGKTVTGLLVTENKTDLTIFDGMMRRVIRLDDIDTRVALKQSSMPEGQAAAMAPSEFVDLIEYLDSLKQK</sequence>
<proteinExistence type="predicted"/>